<dbReference type="AlphaFoldDB" id="W7X9H6"/>
<evidence type="ECO:0000313" key="2">
    <source>
        <dbReference type="Proteomes" id="UP000009168"/>
    </source>
</evidence>
<accession>W7X9H6</accession>
<organism evidence="1 2">
    <name type="scientific">Tetrahymena thermophila (strain SB210)</name>
    <dbReference type="NCBI Taxonomy" id="312017"/>
    <lineage>
        <taxon>Eukaryota</taxon>
        <taxon>Sar</taxon>
        <taxon>Alveolata</taxon>
        <taxon>Ciliophora</taxon>
        <taxon>Intramacronucleata</taxon>
        <taxon>Oligohymenophorea</taxon>
        <taxon>Hymenostomatida</taxon>
        <taxon>Tetrahymenina</taxon>
        <taxon>Tetrahymenidae</taxon>
        <taxon>Tetrahymena</taxon>
    </lineage>
</organism>
<dbReference type="GeneID" id="24442464"/>
<protein>
    <submittedName>
        <fullName evidence="1">Regulator of chromosome condensation (RCC1) protein</fullName>
    </submittedName>
</protein>
<dbReference type="EMBL" id="GG662826">
    <property type="protein sequence ID" value="EWS76065.1"/>
    <property type="molecule type" value="Genomic_DNA"/>
</dbReference>
<name>W7X9H6_TETTS</name>
<evidence type="ECO:0000313" key="1">
    <source>
        <dbReference type="EMBL" id="EWS76065.1"/>
    </source>
</evidence>
<keyword evidence="2" id="KW-1185">Reference proteome</keyword>
<proteinExistence type="predicted"/>
<dbReference type="RefSeq" id="XP_012651401.1">
    <property type="nucleotide sequence ID" value="XM_012795947.1"/>
</dbReference>
<reference evidence="2" key="1">
    <citation type="journal article" date="2006" name="PLoS Biol.">
        <title>Macronuclear genome sequence of the ciliate Tetrahymena thermophila, a model eukaryote.</title>
        <authorList>
            <person name="Eisen J.A."/>
            <person name="Coyne R.S."/>
            <person name="Wu M."/>
            <person name="Wu D."/>
            <person name="Thiagarajan M."/>
            <person name="Wortman J.R."/>
            <person name="Badger J.H."/>
            <person name="Ren Q."/>
            <person name="Amedeo P."/>
            <person name="Jones K.M."/>
            <person name="Tallon L.J."/>
            <person name="Delcher A.L."/>
            <person name="Salzberg S.L."/>
            <person name="Silva J.C."/>
            <person name="Haas B.J."/>
            <person name="Majoros W.H."/>
            <person name="Farzad M."/>
            <person name="Carlton J.M."/>
            <person name="Smith R.K. Jr."/>
            <person name="Garg J."/>
            <person name="Pearlman R.E."/>
            <person name="Karrer K.M."/>
            <person name="Sun L."/>
            <person name="Manning G."/>
            <person name="Elde N.C."/>
            <person name="Turkewitz A.P."/>
            <person name="Asai D.J."/>
            <person name="Wilkes D.E."/>
            <person name="Wang Y."/>
            <person name="Cai H."/>
            <person name="Collins K."/>
            <person name="Stewart B.A."/>
            <person name="Lee S.R."/>
            <person name="Wilamowska K."/>
            <person name="Weinberg Z."/>
            <person name="Ruzzo W.L."/>
            <person name="Wloga D."/>
            <person name="Gaertig J."/>
            <person name="Frankel J."/>
            <person name="Tsao C.-C."/>
            <person name="Gorovsky M.A."/>
            <person name="Keeling P.J."/>
            <person name="Waller R.F."/>
            <person name="Patron N.J."/>
            <person name="Cherry J.M."/>
            <person name="Stover N.A."/>
            <person name="Krieger C.J."/>
            <person name="del Toro C."/>
            <person name="Ryder H.F."/>
            <person name="Williamson S.C."/>
            <person name="Barbeau R.A."/>
            <person name="Hamilton E.P."/>
            <person name="Orias E."/>
        </authorList>
    </citation>
    <scope>NUCLEOTIDE SEQUENCE [LARGE SCALE GENOMIC DNA]</scope>
    <source>
        <strain evidence="2">SB210</strain>
    </source>
</reference>
<dbReference type="KEGG" id="tet:TTHERM_001563109"/>
<sequence length="95" mass="11369">MKNLRLNTQGNNALIERCEREQVKQMLNKNQGMIKLDQILPNYFTNYRVLTESADFSQQYQQILKQLISQCCKLKHPWQFQARSYAKQPNQYEAQ</sequence>
<dbReference type="Proteomes" id="UP000009168">
    <property type="component" value="Unassembled WGS sequence"/>
</dbReference>
<gene>
    <name evidence="1" type="ORF">TTHERM_001563109</name>
</gene>
<dbReference type="InParanoid" id="W7X9H6"/>